<dbReference type="Gene3D" id="3.40.630.30">
    <property type="match status" value="1"/>
</dbReference>
<dbReference type="EC" id="2.3.-.-" evidence="5"/>
<dbReference type="InterPro" id="IPR050832">
    <property type="entry name" value="Bact_Acetyltransf"/>
</dbReference>
<evidence type="ECO:0000259" key="4">
    <source>
        <dbReference type="PROSITE" id="PS51186"/>
    </source>
</evidence>
<feature type="domain" description="N-acetyltransferase" evidence="4">
    <location>
        <begin position="5"/>
        <end position="168"/>
    </location>
</feature>
<comment type="caution">
    <text evidence="5">The sequence shown here is derived from an EMBL/GenBank/DDBJ whole genome shotgun (WGS) entry which is preliminary data.</text>
</comment>
<dbReference type="InterPro" id="IPR007110">
    <property type="entry name" value="Ig-like_dom"/>
</dbReference>
<dbReference type="PANTHER" id="PTHR43877">
    <property type="entry name" value="AMINOALKYLPHOSPHONATE N-ACETYLTRANSFERASE-RELATED-RELATED"/>
    <property type="match status" value="1"/>
</dbReference>
<evidence type="ECO:0000256" key="1">
    <source>
        <dbReference type="ARBA" id="ARBA00022679"/>
    </source>
</evidence>
<proteinExistence type="predicted"/>
<dbReference type="Proteomes" id="UP001597120">
    <property type="component" value="Unassembled WGS sequence"/>
</dbReference>
<evidence type="ECO:0000313" key="5">
    <source>
        <dbReference type="EMBL" id="MFD0868024.1"/>
    </source>
</evidence>
<name>A0ABW3D6Y0_9BACL</name>
<evidence type="ECO:0000313" key="6">
    <source>
        <dbReference type="Proteomes" id="UP001597120"/>
    </source>
</evidence>
<feature type="domain" description="Ig-like" evidence="3">
    <location>
        <begin position="900"/>
        <end position="974"/>
    </location>
</feature>
<dbReference type="Pfam" id="PF00583">
    <property type="entry name" value="Acetyltransf_1"/>
    <property type="match status" value="1"/>
</dbReference>
<keyword evidence="1 5" id="KW-0808">Transferase</keyword>
<dbReference type="CDD" id="cd04301">
    <property type="entry name" value="NAT_SF"/>
    <property type="match status" value="1"/>
</dbReference>
<evidence type="ECO:0000256" key="2">
    <source>
        <dbReference type="ARBA" id="ARBA00023315"/>
    </source>
</evidence>
<protein>
    <submittedName>
        <fullName evidence="5">GNAT family N-acetyltransferase</fullName>
        <ecNumber evidence="5">2.3.-.-</ecNumber>
    </submittedName>
</protein>
<keyword evidence="2 5" id="KW-0012">Acyltransferase</keyword>
<sequence length="1039" mass="119635">MNGNIRIVEYEPHYARAIAEMWNASTEGWGGGTANRTEESILQEHANSTLLAAFLALDEDKVVGYCSFAHYRNDEGALYIPLLNVRPDYHGRKIGRDLVLSAVRRTIEMGWPRLDLFTWAGNTKAVPMYKKCGFFWEKRENATHLMNFIPTVLQTEALQPYFETMDWYEDGKRDIAIEPDGRNENGFDFFEYKWAKDGKSLRVEFEKTGRGIRLIETDDYILYAEADRHKLVFGKSYPIRYVIRNKSGAPLHVQIEGENNKNISFSLSRNLVVQEEAIIEGQFEVGPVEEDQNDWKTHPCVTARCRINGRSAELRVGIEPQYPAKLIFSAVNHESLLQGMEEGFITIENQDTRPLVFEFQLPSNECIRFEPERLSVSVPGEEIKTVAVSYRLQDFGLLSERVMIHAYSENSREEPVVFTRKIERIFKGQTGRFGGETQKQWFIVNGPYTLYYNKEDNEMWVHRYGEESRCRWMSPKLGRPYSPEFVKKQASRVSISREDQAMVLTAECDSEEFPSIRLTITAKLFPNGLVERFHEVHNLGTLTAEQPLHIGEGFYFSLNQGIIPYEGQVIDLRDPEVVSYDRLNDWDIHQISENWLFSYGSGDQVTWGMTWHPELALTKSEWHLQLEHPAGRPGPGEKVRTASTFLACGSFTNWSDFRSYALGRRDRVNPHLMSPFEVSVNNGNPFVQAGMEFTVQARERRNSPIEGRVSVSSRNGSFAAVERKMAEEEQMRLLDFRVEPLKEGGISDTVRLNLQSRMGERTIERAVFAFSDGVQPIEEMKLTDGTFRFSNGGVTFQASPAFGNALYSLQYNGREWLESSYPEPGPKSWWNPWLGGLGIELQGISQLSLQEETITAAFETLTDNYGNSWRGICLRTRVEKLKEKRGLELDQYYLMLPGTPVLCVVNRIRNRTGRMFYDYRCMVDSFIGTDTEPEVQWFRGQPDRTYKRGSKAPEIQSQGLLELGSERHEDRMLYISGEKNTYAFSNNQILRVCSEEWVRLADGETVYTMPVFCLFTDRDWTSEAFTELRRIRFGAEENK</sequence>
<dbReference type="PROSITE" id="PS51186">
    <property type="entry name" value="GNAT"/>
    <property type="match status" value="1"/>
</dbReference>
<dbReference type="SUPFAM" id="SSF55729">
    <property type="entry name" value="Acyl-CoA N-acyltransferases (Nat)"/>
    <property type="match status" value="1"/>
</dbReference>
<organism evidence="5 6">
    <name type="scientific">Paenibacillus residui</name>
    <dbReference type="NCBI Taxonomy" id="629724"/>
    <lineage>
        <taxon>Bacteria</taxon>
        <taxon>Bacillati</taxon>
        <taxon>Bacillota</taxon>
        <taxon>Bacilli</taxon>
        <taxon>Bacillales</taxon>
        <taxon>Paenibacillaceae</taxon>
        <taxon>Paenibacillus</taxon>
    </lineage>
</organism>
<dbReference type="InterPro" id="IPR000182">
    <property type="entry name" value="GNAT_dom"/>
</dbReference>
<keyword evidence="6" id="KW-1185">Reference proteome</keyword>
<gene>
    <name evidence="5" type="ORF">ACFQ03_02600</name>
</gene>
<evidence type="ECO:0000259" key="3">
    <source>
        <dbReference type="PROSITE" id="PS50835"/>
    </source>
</evidence>
<dbReference type="PROSITE" id="PS50835">
    <property type="entry name" value="IG_LIKE"/>
    <property type="match status" value="1"/>
</dbReference>
<dbReference type="RefSeq" id="WP_379285885.1">
    <property type="nucleotide sequence ID" value="NZ_JBHTIU010000008.1"/>
</dbReference>
<dbReference type="InterPro" id="IPR016181">
    <property type="entry name" value="Acyl_CoA_acyltransferase"/>
</dbReference>
<accession>A0ABW3D6Y0</accession>
<dbReference type="GO" id="GO:0016746">
    <property type="term" value="F:acyltransferase activity"/>
    <property type="evidence" value="ECO:0007669"/>
    <property type="project" value="UniProtKB-KW"/>
</dbReference>
<reference evidence="6" key="1">
    <citation type="journal article" date="2019" name="Int. J. Syst. Evol. Microbiol.">
        <title>The Global Catalogue of Microorganisms (GCM) 10K type strain sequencing project: providing services to taxonomists for standard genome sequencing and annotation.</title>
        <authorList>
            <consortium name="The Broad Institute Genomics Platform"/>
            <consortium name="The Broad Institute Genome Sequencing Center for Infectious Disease"/>
            <person name="Wu L."/>
            <person name="Ma J."/>
        </authorList>
    </citation>
    <scope>NUCLEOTIDE SEQUENCE [LARGE SCALE GENOMIC DNA]</scope>
    <source>
        <strain evidence="6">CCUG 57263</strain>
    </source>
</reference>
<dbReference type="EMBL" id="JBHTIU010000008">
    <property type="protein sequence ID" value="MFD0868024.1"/>
    <property type="molecule type" value="Genomic_DNA"/>
</dbReference>